<keyword evidence="12" id="KW-1185">Reference proteome</keyword>
<evidence type="ECO:0000256" key="1">
    <source>
        <dbReference type="ARBA" id="ARBA00004651"/>
    </source>
</evidence>
<evidence type="ECO:0000259" key="10">
    <source>
        <dbReference type="PROSITE" id="PS50914"/>
    </source>
</evidence>
<evidence type="ECO:0000256" key="7">
    <source>
        <dbReference type="RuleBase" id="RU369025"/>
    </source>
</evidence>
<dbReference type="Proteomes" id="UP000199345">
    <property type="component" value="Unassembled WGS sequence"/>
</dbReference>
<dbReference type="OrthoDB" id="9793781at2"/>
<dbReference type="InterPro" id="IPR045275">
    <property type="entry name" value="MscS_archaea/bacteria_type"/>
</dbReference>
<comment type="function">
    <text evidence="7">Mechanosensitive channel that participates in the regulation of osmotic pressure changes within the cell, opening in response to stretch forces in the membrane lipid bilayer, without the need for other proteins. Contributes to normal resistance to hypoosmotic shock. Forms an ion channel of 1.0 nanosiemens conductance with a slight preference for anions.</text>
</comment>
<accession>A0A1H9ZP06</accession>
<dbReference type="SUPFAM" id="SSF82689">
    <property type="entry name" value="Mechanosensitive channel protein MscS (YggB), C-terminal domain"/>
    <property type="match status" value="1"/>
</dbReference>
<evidence type="ECO:0000256" key="4">
    <source>
        <dbReference type="ARBA" id="ARBA00022692"/>
    </source>
</evidence>
<keyword evidence="7" id="KW-0407">Ion channel</keyword>
<feature type="transmembrane region" description="Helical" evidence="7">
    <location>
        <begin position="175"/>
        <end position="198"/>
    </location>
</feature>
<dbReference type="GO" id="GO:0005886">
    <property type="term" value="C:plasma membrane"/>
    <property type="evidence" value="ECO:0007669"/>
    <property type="project" value="UniProtKB-SubCell"/>
</dbReference>
<evidence type="ECO:0000256" key="9">
    <source>
        <dbReference type="SAM" id="SignalP"/>
    </source>
</evidence>
<feature type="region of interest" description="Disordered" evidence="8">
    <location>
        <begin position="442"/>
        <end position="461"/>
    </location>
</feature>
<dbReference type="Gene3D" id="3.30.1340.30">
    <property type="match status" value="1"/>
</dbReference>
<evidence type="ECO:0000256" key="3">
    <source>
        <dbReference type="ARBA" id="ARBA00022475"/>
    </source>
</evidence>
<keyword evidence="5 7" id="KW-1133">Transmembrane helix</keyword>
<feature type="domain" description="BON" evidence="10">
    <location>
        <begin position="52"/>
        <end position="118"/>
    </location>
</feature>
<dbReference type="PANTHER" id="PTHR30221:SF1">
    <property type="entry name" value="SMALL-CONDUCTANCE MECHANOSENSITIVE CHANNEL"/>
    <property type="match status" value="1"/>
</dbReference>
<comment type="similarity">
    <text evidence="2 7">Belongs to the MscS (TC 1.A.23) family.</text>
</comment>
<feature type="signal peptide" evidence="9">
    <location>
        <begin position="1"/>
        <end position="21"/>
    </location>
</feature>
<dbReference type="InterPro" id="IPR011014">
    <property type="entry name" value="MscS_channel_TM-2"/>
</dbReference>
<dbReference type="Pfam" id="PF21082">
    <property type="entry name" value="MS_channel_3rd"/>
    <property type="match status" value="1"/>
</dbReference>
<dbReference type="GO" id="GO:0008381">
    <property type="term" value="F:mechanosensitive monoatomic ion channel activity"/>
    <property type="evidence" value="ECO:0007669"/>
    <property type="project" value="InterPro"/>
</dbReference>
<dbReference type="SUPFAM" id="SSF82861">
    <property type="entry name" value="Mechanosensitive channel protein MscS (YggB), transmembrane region"/>
    <property type="match status" value="1"/>
</dbReference>
<dbReference type="SUPFAM" id="SSF50182">
    <property type="entry name" value="Sm-like ribonucleoproteins"/>
    <property type="match status" value="1"/>
</dbReference>
<evidence type="ECO:0000313" key="11">
    <source>
        <dbReference type="EMBL" id="SES82557.1"/>
    </source>
</evidence>
<dbReference type="Pfam" id="PF04972">
    <property type="entry name" value="BON"/>
    <property type="match status" value="1"/>
</dbReference>
<feature type="transmembrane region" description="Helical" evidence="7">
    <location>
        <begin position="142"/>
        <end position="163"/>
    </location>
</feature>
<dbReference type="Gene3D" id="2.30.30.60">
    <property type="match status" value="1"/>
</dbReference>
<comment type="caution">
    <text evidence="7">Lacks conserved residue(s) required for the propagation of feature annotation.</text>
</comment>
<dbReference type="PROSITE" id="PS50914">
    <property type="entry name" value="BON"/>
    <property type="match status" value="1"/>
</dbReference>
<dbReference type="InterPro" id="IPR007055">
    <property type="entry name" value="BON_dom"/>
</dbReference>
<reference evidence="12" key="1">
    <citation type="submission" date="2016-10" db="EMBL/GenBank/DDBJ databases">
        <authorList>
            <person name="Varghese N."/>
            <person name="Submissions S."/>
        </authorList>
    </citation>
    <scope>NUCLEOTIDE SEQUENCE [LARGE SCALE GENOMIC DNA]</scope>
    <source>
        <strain evidence="12">Nm71</strain>
    </source>
</reference>
<dbReference type="Pfam" id="PF00924">
    <property type="entry name" value="MS_channel_2nd"/>
    <property type="match status" value="1"/>
</dbReference>
<dbReference type="InterPro" id="IPR011066">
    <property type="entry name" value="MscS_channel_C_sf"/>
</dbReference>
<comment type="subunit">
    <text evidence="7">Homoheptamer.</text>
</comment>
<evidence type="ECO:0000256" key="6">
    <source>
        <dbReference type="ARBA" id="ARBA00023136"/>
    </source>
</evidence>
<keyword evidence="6 7" id="KW-0472">Membrane</keyword>
<keyword evidence="9" id="KW-0732">Signal</keyword>
<dbReference type="EMBL" id="FOIA01000004">
    <property type="protein sequence ID" value="SES82557.1"/>
    <property type="molecule type" value="Genomic_DNA"/>
</dbReference>
<dbReference type="RefSeq" id="WP_090656548.1">
    <property type="nucleotide sequence ID" value="NZ_FOIA01000004.1"/>
</dbReference>
<name>A0A1H9ZP06_9PROT</name>
<sequence>MNTTFAALILSLMCVASPLYADQLADIIAGKTESEQAAVSQKVIEVNASVQDDKKIQQRLQKIFSEIDTLKNITIRVSNGIVTLQGTVNSVAAENKAIQLSQQVKGVVEVKNELVITHDIKERLESTWLKLERAAKEVLTSFPVFLLAVIIFILSWLFGRWISRRQRLYRRIAPNYFVANLLGQITQLFFILLGLVLALSLLELTALLGSILGAAGIIGLAVGFAVRDTVENYIASILLSLRNPFEVNDLVDIDGIEGNVVRLTTRATILISPDGNHIRIPNSSVFKAVIINYTRSMERRFQFDVCIDTNQDLLNAQTLALKTLHSIEGVLDDPQPMVTIEKLGDSSIVLRIYGWTNQEKYSFPKVRSEAIRQIKQAFDQENIVMPEPIYQIKMVGYEAYADVIQKETGEQQTPYAISRQPGVIADVSIDISNDDTIEKIVEDENEGGDTENLLDKNAAQE</sequence>
<comment type="subcellular location">
    <subcellularLocation>
        <location evidence="7">Cell inner membrane</location>
        <topology evidence="7">Multi-pass membrane protein</topology>
    </subcellularLocation>
    <subcellularLocation>
        <location evidence="1">Cell membrane</location>
        <topology evidence="1">Multi-pass membrane protein</topology>
    </subcellularLocation>
</comment>
<keyword evidence="3" id="KW-1003">Cell membrane</keyword>
<feature type="transmembrane region" description="Helical" evidence="7">
    <location>
        <begin position="204"/>
        <end position="226"/>
    </location>
</feature>
<dbReference type="PANTHER" id="PTHR30221">
    <property type="entry name" value="SMALL-CONDUCTANCE MECHANOSENSITIVE CHANNEL"/>
    <property type="match status" value="1"/>
</dbReference>
<dbReference type="InterPro" id="IPR023408">
    <property type="entry name" value="MscS_beta-dom_sf"/>
</dbReference>
<feature type="chain" id="PRO_5011548784" description="Small-conductance mechanosensitive channel" evidence="9">
    <location>
        <begin position="22"/>
        <end position="461"/>
    </location>
</feature>
<dbReference type="Gene3D" id="3.30.70.100">
    <property type="match status" value="1"/>
</dbReference>
<dbReference type="InterPro" id="IPR010920">
    <property type="entry name" value="LSM_dom_sf"/>
</dbReference>
<evidence type="ECO:0000313" key="12">
    <source>
        <dbReference type="Proteomes" id="UP000199345"/>
    </source>
</evidence>
<dbReference type="InterPro" id="IPR049278">
    <property type="entry name" value="MS_channel_C"/>
</dbReference>
<organism evidence="11 12">
    <name type="scientific">Nitrosomonas marina</name>
    <dbReference type="NCBI Taxonomy" id="917"/>
    <lineage>
        <taxon>Bacteria</taxon>
        <taxon>Pseudomonadati</taxon>
        <taxon>Pseudomonadota</taxon>
        <taxon>Betaproteobacteria</taxon>
        <taxon>Nitrosomonadales</taxon>
        <taxon>Nitrosomonadaceae</taxon>
        <taxon>Nitrosomonas</taxon>
    </lineage>
</organism>
<protein>
    <recommendedName>
        <fullName evidence="7">Small-conductance mechanosensitive channel</fullName>
    </recommendedName>
</protein>
<proteinExistence type="inferred from homology"/>
<keyword evidence="7" id="KW-0997">Cell inner membrane</keyword>
<keyword evidence="7" id="KW-0406">Ion transport</keyword>
<dbReference type="AlphaFoldDB" id="A0A1H9ZP06"/>
<evidence type="ECO:0000256" key="5">
    <source>
        <dbReference type="ARBA" id="ARBA00022989"/>
    </source>
</evidence>
<evidence type="ECO:0000256" key="8">
    <source>
        <dbReference type="SAM" id="MobiDB-lite"/>
    </source>
</evidence>
<evidence type="ECO:0000256" key="2">
    <source>
        <dbReference type="ARBA" id="ARBA00008017"/>
    </source>
</evidence>
<dbReference type="InterPro" id="IPR006685">
    <property type="entry name" value="MscS_channel_2nd"/>
</dbReference>
<gene>
    <name evidence="11" type="ORF">SAMN05216326_104140</name>
</gene>
<keyword evidence="7" id="KW-0813">Transport</keyword>
<keyword evidence="4 7" id="KW-0812">Transmembrane</keyword>
<dbReference type="Gene3D" id="1.10.287.1260">
    <property type="match status" value="1"/>
</dbReference>